<evidence type="ECO:0000313" key="2">
    <source>
        <dbReference type="Proteomes" id="UP001358586"/>
    </source>
</evidence>
<proteinExistence type="predicted"/>
<dbReference type="Proteomes" id="UP001358586">
    <property type="component" value="Chromosome 1"/>
</dbReference>
<gene>
    <name evidence="1" type="ORF">PVK06_000983</name>
</gene>
<accession>A0ABR0QZU3</accession>
<dbReference type="EMBL" id="JARKNE010000001">
    <property type="protein sequence ID" value="KAK5844842.1"/>
    <property type="molecule type" value="Genomic_DNA"/>
</dbReference>
<organism evidence="1 2">
    <name type="scientific">Gossypium arboreum</name>
    <name type="common">Tree cotton</name>
    <name type="synonym">Gossypium nanking</name>
    <dbReference type="NCBI Taxonomy" id="29729"/>
    <lineage>
        <taxon>Eukaryota</taxon>
        <taxon>Viridiplantae</taxon>
        <taxon>Streptophyta</taxon>
        <taxon>Embryophyta</taxon>
        <taxon>Tracheophyta</taxon>
        <taxon>Spermatophyta</taxon>
        <taxon>Magnoliopsida</taxon>
        <taxon>eudicotyledons</taxon>
        <taxon>Gunneridae</taxon>
        <taxon>Pentapetalae</taxon>
        <taxon>rosids</taxon>
        <taxon>malvids</taxon>
        <taxon>Malvales</taxon>
        <taxon>Malvaceae</taxon>
        <taxon>Malvoideae</taxon>
        <taxon>Gossypium</taxon>
    </lineage>
</organism>
<evidence type="ECO:0000313" key="1">
    <source>
        <dbReference type="EMBL" id="KAK5844842.1"/>
    </source>
</evidence>
<keyword evidence="2" id="KW-1185">Reference proteome</keyword>
<name>A0ABR0QZU3_GOSAR</name>
<sequence length="108" mass="12070">MTNPISVNDEKESNLMDEDEDNIEDLTPSERDLMMNVVASDLSFVPLSSLASDNHALTIILHSSNPIRNSILASIPNFDPFFPDVEVDDSIRAQLHTTFIKANEQLQN</sequence>
<reference evidence="1 2" key="1">
    <citation type="submission" date="2023-03" db="EMBL/GenBank/DDBJ databases">
        <title>WGS of Gossypium arboreum.</title>
        <authorList>
            <person name="Yu D."/>
        </authorList>
    </citation>
    <scope>NUCLEOTIDE SEQUENCE [LARGE SCALE GENOMIC DNA]</scope>
    <source>
        <tissue evidence="1">Leaf</tissue>
    </source>
</reference>
<protein>
    <submittedName>
        <fullName evidence="1">Uncharacterized protein</fullName>
    </submittedName>
</protein>
<comment type="caution">
    <text evidence="1">The sequence shown here is derived from an EMBL/GenBank/DDBJ whole genome shotgun (WGS) entry which is preliminary data.</text>
</comment>